<dbReference type="GO" id="GO:0005634">
    <property type="term" value="C:nucleus"/>
    <property type="evidence" value="ECO:0007669"/>
    <property type="project" value="UniProtKB-SubCell"/>
</dbReference>
<comment type="similarity">
    <text evidence="7">Belongs to the AP2/ERF transcription factor family. ERF subfamily.</text>
</comment>
<protein>
    <recommendedName>
        <fullName evidence="9">AP2/ERF domain-containing protein</fullName>
    </recommendedName>
</protein>
<evidence type="ECO:0000256" key="1">
    <source>
        <dbReference type="ARBA" id="ARBA00004123"/>
    </source>
</evidence>
<dbReference type="PRINTS" id="PR00367">
    <property type="entry name" value="ETHRSPELEMNT"/>
</dbReference>
<evidence type="ECO:0000256" key="7">
    <source>
        <dbReference type="ARBA" id="ARBA00024343"/>
    </source>
</evidence>
<dbReference type="Gene3D" id="3.30.730.10">
    <property type="entry name" value="AP2/ERF domain"/>
    <property type="match status" value="1"/>
</dbReference>
<evidence type="ECO:0000256" key="8">
    <source>
        <dbReference type="SAM" id="MobiDB-lite"/>
    </source>
</evidence>
<evidence type="ECO:0000256" key="6">
    <source>
        <dbReference type="ARBA" id="ARBA00023242"/>
    </source>
</evidence>
<reference evidence="11" key="1">
    <citation type="journal article" date="2017" name="Plant J.">
        <title>The pomegranate (Punica granatum L.) genome and the genomics of punicalagin biosynthesis.</title>
        <authorList>
            <person name="Qin G."/>
            <person name="Xu C."/>
            <person name="Ming R."/>
            <person name="Tang H."/>
            <person name="Guyot R."/>
            <person name="Kramer E.M."/>
            <person name="Hu Y."/>
            <person name="Yi X."/>
            <person name="Qi Y."/>
            <person name="Xu X."/>
            <person name="Gao Z."/>
            <person name="Pan H."/>
            <person name="Jian J."/>
            <person name="Tian Y."/>
            <person name="Yue Z."/>
            <person name="Xu Y."/>
        </authorList>
    </citation>
    <scope>NUCLEOTIDE SEQUENCE [LARGE SCALE GENOMIC DNA]</scope>
    <source>
        <strain evidence="11">cv. Dabenzi</strain>
    </source>
</reference>
<keyword evidence="3" id="KW-0238">DNA-binding</keyword>
<proteinExistence type="inferred from homology"/>
<evidence type="ECO:0000256" key="3">
    <source>
        <dbReference type="ARBA" id="ARBA00023125"/>
    </source>
</evidence>
<dbReference type="SUPFAM" id="SSF54171">
    <property type="entry name" value="DNA-binding domain"/>
    <property type="match status" value="1"/>
</dbReference>
<evidence type="ECO:0000313" key="11">
    <source>
        <dbReference type="Proteomes" id="UP000197138"/>
    </source>
</evidence>
<evidence type="ECO:0000259" key="9">
    <source>
        <dbReference type="PROSITE" id="PS51032"/>
    </source>
</evidence>
<dbReference type="InterPro" id="IPR051032">
    <property type="entry name" value="AP2/ERF_TF_ERF_subfamily"/>
</dbReference>
<gene>
    <name evidence="10" type="ORF">CDL15_Pgr028379</name>
</gene>
<name>A0A218W4F6_PUNGR</name>
<feature type="domain" description="AP2/ERF" evidence="9">
    <location>
        <begin position="14"/>
        <end position="73"/>
    </location>
</feature>
<sequence length="172" mass="18616">MSSSEESPGAPHRKYSGVRCRKWGKWVSEIRVPGTQERLWLGSYSTPEGAAMAHDIAYYCLRQPTSLDKLNFPSLLPPRLRGDLSPGSVQKAASDAGMAIDAQFISQRVAEEGSRSGNYSRNSSFGNSGDEGFRTSEERDHSHQYYSTGGGGGGGEGGEGHLSISVEDYNYS</sequence>
<keyword evidence="4" id="KW-0010">Activator</keyword>
<feature type="region of interest" description="Disordered" evidence="8">
    <location>
        <begin position="111"/>
        <end position="172"/>
    </location>
</feature>
<evidence type="ECO:0000256" key="2">
    <source>
        <dbReference type="ARBA" id="ARBA00023015"/>
    </source>
</evidence>
<keyword evidence="5" id="KW-0804">Transcription</keyword>
<comment type="caution">
    <text evidence="10">The sequence shown here is derived from an EMBL/GenBank/DDBJ whole genome shotgun (WGS) entry which is preliminary data.</text>
</comment>
<dbReference type="InterPro" id="IPR001471">
    <property type="entry name" value="AP2/ERF_dom"/>
</dbReference>
<dbReference type="SMART" id="SM00380">
    <property type="entry name" value="AP2"/>
    <property type="match status" value="1"/>
</dbReference>
<dbReference type="GO" id="GO:0003677">
    <property type="term" value="F:DNA binding"/>
    <property type="evidence" value="ECO:0007669"/>
    <property type="project" value="UniProtKB-KW"/>
</dbReference>
<dbReference type="PANTHER" id="PTHR31985">
    <property type="entry name" value="ETHYLENE-RESPONSIVE TRANSCRIPTION FACTOR ERF042-RELATED"/>
    <property type="match status" value="1"/>
</dbReference>
<evidence type="ECO:0000256" key="5">
    <source>
        <dbReference type="ARBA" id="ARBA00023163"/>
    </source>
</evidence>
<organism evidence="10 11">
    <name type="scientific">Punica granatum</name>
    <name type="common">Pomegranate</name>
    <dbReference type="NCBI Taxonomy" id="22663"/>
    <lineage>
        <taxon>Eukaryota</taxon>
        <taxon>Viridiplantae</taxon>
        <taxon>Streptophyta</taxon>
        <taxon>Embryophyta</taxon>
        <taxon>Tracheophyta</taxon>
        <taxon>Spermatophyta</taxon>
        <taxon>Magnoliopsida</taxon>
        <taxon>eudicotyledons</taxon>
        <taxon>Gunneridae</taxon>
        <taxon>Pentapetalae</taxon>
        <taxon>rosids</taxon>
        <taxon>malvids</taxon>
        <taxon>Myrtales</taxon>
        <taxon>Lythraceae</taxon>
        <taxon>Punica</taxon>
    </lineage>
</organism>
<keyword evidence="6" id="KW-0539">Nucleus</keyword>
<dbReference type="InterPro" id="IPR016177">
    <property type="entry name" value="DNA-bd_dom_sf"/>
</dbReference>
<evidence type="ECO:0000256" key="4">
    <source>
        <dbReference type="ARBA" id="ARBA00023159"/>
    </source>
</evidence>
<dbReference type="PANTHER" id="PTHR31985:SF45">
    <property type="entry name" value="ETHYLENE-RESPONSIVE TRANSCRIPTION FACTOR ERF020"/>
    <property type="match status" value="1"/>
</dbReference>
<dbReference type="Pfam" id="PF00847">
    <property type="entry name" value="AP2"/>
    <property type="match status" value="1"/>
</dbReference>
<comment type="subcellular location">
    <subcellularLocation>
        <location evidence="1">Nucleus</location>
    </subcellularLocation>
</comment>
<dbReference type="EMBL" id="MTKT01005384">
    <property type="protein sequence ID" value="OWM67516.1"/>
    <property type="molecule type" value="Genomic_DNA"/>
</dbReference>
<accession>A0A218W4F6</accession>
<dbReference type="GO" id="GO:0003700">
    <property type="term" value="F:DNA-binding transcription factor activity"/>
    <property type="evidence" value="ECO:0007669"/>
    <property type="project" value="InterPro"/>
</dbReference>
<keyword evidence="2" id="KW-0805">Transcription regulation</keyword>
<dbReference type="PROSITE" id="PS51032">
    <property type="entry name" value="AP2_ERF"/>
    <property type="match status" value="1"/>
</dbReference>
<dbReference type="InterPro" id="IPR036955">
    <property type="entry name" value="AP2/ERF_dom_sf"/>
</dbReference>
<feature type="compositionally biased region" description="Gly residues" evidence="8">
    <location>
        <begin position="148"/>
        <end position="157"/>
    </location>
</feature>
<dbReference type="Proteomes" id="UP000197138">
    <property type="component" value="Unassembled WGS sequence"/>
</dbReference>
<feature type="compositionally biased region" description="Low complexity" evidence="8">
    <location>
        <begin position="115"/>
        <end position="128"/>
    </location>
</feature>
<dbReference type="AlphaFoldDB" id="A0A218W4F6"/>
<dbReference type="CDD" id="cd00018">
    <property type="entry name" value="AP2"/>
    <property type="match status" value="1"/>
</dbReference>
<feature type="compositionally biased region" description="Basic and acidic residues" evidence="8">
    <location>
        <begin position="131"/>
        <end position="143"/>
    </location>
</feature>
<evidence type="ECO:0000313" key="10">
    <source>
        <dbReference type="EMBL" id="OWM67516.1"/>
    </source>
</evidence>